<evidence type="ECO:0000259" key="2">
    <source>
        <dbReference type="Pfam" id="PF13360"/>
    </source>
</evidence>
<dbReference type="EMBL" id="QOUI01000002">
    <property type="protein sequence ID" value="RCK70718.1"/>
    <property type="molecule type" value="Genomic_DNA"/>
</dbReference>
<comment type="caution">
    <text evidence="3">The sequence shown here is derived from an EMBL/GenBank/DDBJ whole genome shotgun (WGS) entry which is preliminary data.</text>
</comment>
<evidence type="ECO:0000313" key="3">
    <source>
        <dbReference type="EMBL" id="RCK70718.1"/>
    </source>
</evidence>
<dbReference type="Proteomes" id="UP000252770">
    <property type="component" value="Unassembled WGS sequence"/>
</dbReference>
<dbReference type="GO" id="GO:0016787">
    <property type="term" value="F:hydrolase activity"/>
    <property type="evidence" value="ECO:0007669"/>
    <property type="project" value="InterPro"/>
</dbReference>
<organism evidence="3 4">
    <name type="scientific">Desertihabitans brevis</name>
    <dbReference type="NCBI Taxonomy" id="2268447"/>
    <lineage>
        <taxon>Bacteria</taxon>
        <taxon>Bacillati</taxon>
        <taxon>Actinomycetota</taxon>
        <taxon>Actinomycetes</taxon>
        <taxon>Propionibacteriales</taxon>
        <taxon>Propionibacteriaceae</taxon>
        <taxon>Desertihabitans</taxon>
    </lineage>
</organism>
<dbReference type="InterPro" id="IPR029052">
    <property type="entry name" value="Metallo-depent_PP-like"/>
</dbReference>
<dbReference type="Pfam" id="PF13360">
    <property type="entry name" value="PQQ_2"/>
    <property type="match status" value="2"/>
</dbReference>
<reference evidence="3 4" key="1">
    <citation type="submission" date="2018-07" db="EMBL/GenBank/DDBJ databases">
        <title>Desertimonas flava gen. nov. sp. nov.</title>
        <authorList>
            <person name="Liu S."/>
        </authorList>
    </citation>
    <scope>NUCLEOTIDE SEQUENCE [LARGE SCALE GENOMIC DNA]</scope>
    <source>
        <strain evidence="3 4">16Sb5-5</strain>
    </source>
</reference>
<feature type="domain" description="Pyrrolo-quinoline quinone repeat" evidence="2">
    <location>
        <begin position="452"/>
        <end position="510"/>
    </location>
</feature>
<evidence type="ECO:0000313" key="4">
    <source>
        <dbReference type="Proteomes" id="UP000252770"/>
    </source>
</evidence>
<dbReference type="Pfam" id="PF00149">
    <property type="entry name" value="Metallophos"/>
    <property type="match status" value="1"/>
</dbReference>
<evidence type="ECO:0000259" key="1">
    <source>
        <dbReference type="Pfam" id="PF00149"/>
    </source>
</evidence>
<dbReference type="Gene3D" id="2.130.10.10">
    <property type="entry name" value="YVTN repeat-like/Quinoprotein amine dehydrogenase"/>
    <property type="match status" value="1"/>
</dbReference>
<name>A0A367YY12_9ACTN</name>
<dbReference type="InterPro" id="IPR002372">
    <property type="entry name" value="PQQ_rpt_dom"/>
</dbReference>
<proteinExistence type="predicted"/>
<dbReference type="Gene3D" id="3.60.21.10">
    <property type="match status" value="1"/>
</dbReference>
<dbReference type="InterPro" id="IPR018391">
    <property type="entry name" value="PQQ_b-propeller_rpt"/>
</dbReference>
<dbReference type="SUPFAM" id="SSF50998">
    <property type="entry name" value="Quinoprotein alcohol dehydrogenase-like"/>
    <property type="match status" value="1"/>
</dbReference>
<feature type="domain" description="Calcineurin-like phosphoesterase" evidence="1">
    <location>
        <begin position="58"/>
        <end position="242"/>
    </location>
</feature>
<keyword evidence="4" id="KW-1185">Reference proteome</keyword>
<sequence>MWRVSTDPAPATSTPLEPAGARLGRRGFLGLAGAGGLLGLAGGLGTAPAAAHAETGSLRFVVLTDTHADVDVPTNLDNLRRVFTAVEAEQPAFVLNCGDITEYGAVSEYDAYRATVPDTLWPLLQHVPGNHEARWDPTAGAAYRAVFGPPSFSFTAGGPERGGLHVVGLDPTQVLQEPGLFGPDLLRWLADDLAAVPAGTPSLLFLHYPLGGRNLYVNDTEALLKTIEPFDVRGVFAGHVHREEVTRFNGLTQVTGRATKGNPVYYRVERVEDATGPVLRVARVEVAPDGSTRATAYAVIPLADPAADLGPLRPRVRADGDRFTLTVPALRGVQEVGARIYPQGVFGGTDDTPPTPLRRRGRGLFSGELAAGALPAGTHRVQVQARAADGRLWETTVPVERGGQEDLPVLWSHRVGGRVQGALALVGDLVVAASSSGAVEALRPTADGPHPVWRRRLGPVYRGPAPSADQSTLLVPSADAALHALDAATGEERWRADLGVPVLSAPLVAEVDGAETVLIAAGPTLFCLDPGGRVRWQAPVPVMSAGRVACDGELVVVGAGDGRAYAHDARTGERRWSFDTTTRTTAYTRLIYGPWDDTVELLPDGGVLVSTVAAAIALDRRTGVERWRRAGSHVYTPSLLLGDDALLVVDERGLAALLDPADGTVRWTLATAPRAFNAGPVLSEDGRTAWLVGVAGLLTEIDLTTGTATRRRQLFTANTFSTPVRVGELLLVGAQDGSVHAVDLG</sequence>
<dbReference type="SUPFAM" id="SSF56300">
    <property type="entry name" value="Metallo-dependent phosphatases"/>
    <property type="match status" value="1"/>
</dbReference>
<dbReference type="InterPro" id="IPR004843">
    <property type="entry name" value="Calcineurin-like_PHP"/>
</dbReference>
<dbReference type="PROSITE" id="PS51318">
    <property type="entry name" value="TAT"/>
    <property type="match status" value="1"/>
</dbReference>
<protein>
    <recommendedName>
        <fullName evidence="5">Calcineurin-like phosphoesterase domain-containing protein</fullName>
    </recommendedName>
</protein>
<accession>A0A367YY12</accession>
<feature type="domain" description="Pyrrolo-quinoline quinone repeat" evidence="2">
    <location>
        <begin position="515"/>
        <end position="629"/>
    </location>
</feature>
<dbReference type="PANTHER" id="PTHR34512">
    <property type="entry name" value="CELL SURFACE PROTEIN"/>
    <property type="match status" value="1"/>
</dbReference>
<dbReference type="PANTHER" id="PTHR34512:SF30">
    <property type="entry name" value="OUTER MEMBRANE PROTEIN ASSEMBLY FACTOR BAMB"/>
    <property type="match status" value="1"/>
</dbReference>
<dbReference type="AlphaFoldDB" id="A0A367YY12"/>
<dbReference type="SMART" id="SM00564">
    <property type="entry name" value="PQQ"/>
    <property type="match status" value="4"/>
</dbReference>
<dbReference type="InterPro" id="IPR011047">
    <property type="entry name" value="Quinoprotein_ADH-like_sf"/>
</dbReference>
<evidence type="ECO:0008006" key="5">
    <source>
        <dbReference type="Google" id="ProtNLM"/>
    </source>
</evidence>
<dbReference type="InterPro" id="IPR006311">
    <property type="entry name" value="TAT_signal"/>
</dbReference>
<dbReference type="InterPro" id="IPR015943">
    <property type="entry name" value="WD40/YVTN_repeat-like_dom_sf"/>
</dbReference>
<gene>
    <name evidence="3" type="ORF">DT076_04760</name>
</gene>